<keyword evidence="2" id="KW-1185">Reference proteome</keyword>
<dbReference type="AlphaFoldDB" id="A0A4Y2PG41"/>
<dbReference type="Proteomes" id="UP000499080">
    <property type="component" value="Unassembled WGS sequence"/>
</dbReference>
<accession>A0A4Y2PG41</accession>
<organism evidence="1 2">
    <name type="scientific">Araneus ventricosus</name>
    <name type="common">Orbweaver spider</name>
    <name type="synonym">Epeira ventricosa</name>
    <dbReference type="NCBI Taxonomy" id="182803"/>
    <lineage>
        <taxon>Eukaryota</taxon>
        <taxon>Metazoa</taxon>
        <taxon>Ecdysozoa</taxon>
        <taxon>Arthropoda</taxon>
        <taxon>Chelicerata</taxon>
        <taxon>Arachnida</taxon>
        <taxon>Araneae</taxon>
        <taxon>Araneomorphae</taxon>
        <taxon>Entelegynae</taxon>
        <taxon>Araneoidea</taxon>
        <taxon>Araneidae</taxon>
        <taxon>Araneus</taxon>
    </lineage>
</organism>
<gene>
    <name evidence="1" type="ORF">AVEN_154699_1</name>
</gene>
<proteinExistence type="predicted"/>
<comment type="caution">
    <text evidence="1">The sequence shown here is derived from an EMBL/GenBank/DDBJ whole genome shotgun (WGS) entry which is preliminary data.</text>
</comment>
<protein>
    <submittedName>
        <fullName evidence="1">Uncharacterized protein</fullName>
    </submittedName>
</protein>
<dbReference type="EMBL" id="BGPR01011194">
    <property type="protein sequence ID" value="GBN50102.1"/>
    <property type="molecule type" value="Genomic_DNA"/>
</dbReference>
<evidence type="ECO:0000313" key="2">
    <source>
        <dbReference type="Proteomes" id="UP000499080"/>
    </source>
</evidence>
<name>A0A4Y2PG41_ARAVE</name>
<sequence length="121" mass="13363">MQIYSSPIHQFKKKKKLLENSQNLAPFQSESASIASTSFNSTYSIHSVIDSDHIATNVDFSDSDEIGADISKSLIPIADDTDLQKNLGACFMKHNASHALIKDILKILNPYHSLPNDAVPY</sequence>
<evidence type="ECO:0000313" key="1">
    <source>
        <dbReference type="EMBL" id="GBN50102.1"/>
    </source>
</evidence>
<reference evidence="1 2" key="1">
    <citation type="journal article" date="2019" name="Sci. Rep.">
        <title>Orb-weaving spider Araneus ventricosus genome elucidates the spidroin gene catalogue.</title>
        <authorList>
            <person name="Kono N."/>
            <person name="Nakamura H."/>
            <person name="Ohtoshi R."/>
            <person name="Moran D.A.P."/>
            <person name="Shinohara A."/>
            <person name="Yoshida Y."/>
            <person name="Fujiwara M."/>
            <person name="Mori M."/>
            <person name="Tomita M."/>
            <person name="Arakawa K."/>
        </authorList>
    </citation>
    <scope>NUCLEOTIDE SEQUENCE [LARGE SCALE GENOMIC DNA]</scope>
</reference>